<evidence type="ECO:0000256" key="3">
    <source>
        <dbReference type="ARBA" id="ARBA00018141"/>
    </source>
</evidence>
<evidence type="ECO:0000313" key="11">
    <source>
        <dbReference type="EMBL" id="NNV54377.1"/>
    </source>
</evidence>
<evidence type="ECO:0000256" key="10">
    <source>
        <dbReference type="PIRSR" id="PIRSR006113-2"/>
    </source>
</evidence>
<evidence type="ECO:0000256" key="1">
    <source>
        <dbReference type="ARBA" id="ARBA00005061"/>
    </source>
</evidence>
<dbReference type="RefSeq" id="WP_171606301.1">
    <property type="nucleotide sequence ID" value="NZ_WHPF01000002.1"/>
</dbReference>
<gene>
    <name evidence="11" type="ORF">GD597_02825</name>
</gene>
<evidence type="ECO:0000256" key="4">
    <source>
        <dbReference type="ARBA" id="ARBA00022723"/>
    </source>
</evidence>
<dbReference type="InterPro" id="IPR007115">
    <property type="entry name" value="6-PTP_synth/QueD"/>
</dbReference>
<dbReference type="GO" id="GO:0070497">
    <property type="term" value="F:6-carboxytetrahydropterin synthase activity"/>
    <property type="evidence" value="ECO:0007669"/>
    <property type="project" value="UniProtKB-EC"/>
</dbReference>
<keyword evidence="8" id="KW-0671">Queuosine biosynthesis</keyword>
<name>A0A8J8JQ61_9BACT</name>
<feature type="active site" description="Charge relay system" evidence="9">
    <location>
        <position position="73"/>
    </location>
</feature>
<proteinExistence type="inferred from homology"/>
<dbReference type="SUPFAM" id="SSF55620">
    <property type="entry name" value="Tetrahydrobiopterin biosynthesis enzymes-like"/>
    <property type="match status" value="1"/>
</dbReference>
<dbReference type="PANTHER" id="PTHR12589">
    <property type="entry name" value="PYRUVOYL TETRAHYDROBIOPTERIN SYNTHASE"/>
    <property type="match status" value="1"/>
</dbReference>
<feature type="binding site" evidence="10">
    <location>
        <position position="27"/>
    </location>
    <ligand>
        <name>Zn(2+)</name>
        <dbReference type="ChEBI" id="CHEBI:29105"/>
    </ligand>
</feature>
<organism evidence="11 12">
    <name type="scientific">Limnovirga soli</name>
    <dbReference type="NCBI Taxonomy" id="2656915"/>
    <lineage>
        <taxon>Bacteria</taxon>
        <taxon>Pseudomonadati</taxon>
        <taxon>Bacteroidota</taxon>
        <taxon>Chitinophagia</taxon>
        <taxon>Chitinophagales</taxon>
        <taxon>Chitinophagaceae</taxon>
        <taxon>Limnovirga</taxon>
    </lineage>
</organism>
<dbReference type="PANTHER" id="PTHR12589:SF7">
    <property type="entry name" value="6-PYRUVOYL TETRAHYDROBIOPTERIN SYNTHASE"/>
    <property type="match status" value="1"/>
</dbReference>
<feature type="active site" description="Proton acceptor" evidence="9">
    <location>
        <position position="23"/>
    </location>
</feature>
<keyword evidence="4 8" id="KW-0479">Metal-binding</keyword>
<evidence type="ECO:0000256" key="5">
    <source>
        <dbReference type="ARBA" id="ARBA00022833"/>
    </source>
</evidence>
<sequence length="142" mass="16353">MMQITKIFRFEMAHAIHGYDGPCKHIHGHSYILHVTVSGYHTQQNYLPAPGFIMDFKALKKIVQQHIIQQFDHALLLSGEFIANNPASNSHNNLMLFPAEPTAENLLIFIRNTLQEHLPKEVHLKSLLLYETNDAYAAWYND</sequence>
<feature type="binding site" evidence="10">
    <location>
        <position position="29"/>
    </location>
    <ligand>
        <name>Zn(2+)</name>
        <dbReference type="ChEBI" id="CHEBI:29105"/>
    </ligand>
</feature>
<dbReference type="Pfam" id="PF01242">
    <property type="entry name" value="PTPS"/>
    <property type="match status" value="1"/>
</dbReference>
<dbReference type="GO" id="GO:0008616">
    <property type="term" value="P:tRNA queuosine(34) biosynthetic process"/>
    <property type="evidence" value="ECO:0007669"/>
    <property type="project" value="UniProtKB-KW"/>
</dbReference>
<dbReference type="Proteomes" id="UP000598971">
    <property type="component" value="Unassembled WGS sequence"/>
</dbReference>
<feature type="binding site" evidence="10">
    <location>
        <position position="14"/>
    </location>
    <ligand>
        <name>Zn(2+)</name>
        <dbReference type="ChEBI" id="CHEBI:29105"/>
    </ligand>
</feature>
<evidence type="ECO:0000256" key="2">
    <source>
        <dbReference type="ARBA" id="ARBA00008900"/>
    </source>
</evidence>
<dbReference type="UniPathway" id="UPA00391"/>
<dbReference type="InterPro" id="IPR038418">
    <property type="entry name" value="6-PTP_synth/QueD_sf"/>
</dbReference>
<evidence type="ECO:0000256" key="7">
    <source>
        <dbReference type="ARBA" id="ARBA00048807"/>
    </source>
</evidence>
<dbReference type="PIRSF" id="PIRSF006113">
    <property type="entry name" value="PTP_synth"/>
    <property type="match status" value="1"/>
</dbReference>
<evidence type="ECO:0000256" key="9">
    <source>
        <dbReference type="PIRSR" id="PIRSR006113-1"/>
    </source>
</evidence>
<feature type="active site" description="Charge relay system" evidence="9">
    <location>
        <position position="131"/>
    </location>
</feature>
<comment type="caution">
    <text evidence="11">The sequence shown here is derived from an EMBL/GenBank/DDBJ whole genome shotgun (WGS) entry which is preliminary data.</text>
</comment>
<dbReference type="EC" id="4.-.-.-" evidence="8"/>
<dbReference type="Gene3D" id="3.30.479.10">
    <property type="entry name" value="6-pyruvoyl tetrahydropterin synthase/QueD"/>
    <property type="match status" value="1"/>
</dbReference>
<keyword evidence="12" id="KW-1185">Reference proteome</keyword>
<comment type="catalytic activity">
    <reaction evidence="7 8">
        <text>7,8-dihydroneopterin 3'-triphosphate + H2O = 6-carboxy-5,6,7,8-tetrahydropterin + triphosphate + acetaldehyde + 2 H(+)</text>
        <dbReference type="Rhea" id="RHEA:27966"/>
        <dbReference type="ChEBI" id="CHEBI:15343"/>
        <dbReference type="ChEBI" id="CHEBI:15377"/>
        <dbReference type="ChEBI" id="CHEBI:15378"/>
        <dbReference type="ChEBI" id="CHEBI:18036"/>
        <dbReference type="ChEBI" id="CHEBI:58462"/>
        <dbReference type="ChEBI" id="CHEBI:61032"/>
        <dbReference type="EC" id="4.1.2.50"/>
    </reaction>
</comment>
<comment type="cofactor">
    <cofactor evidence="8 10">
        <name>Zn(2+)</name>
        <dbReference type="ChEBI" id="CHEBI:29105"/>
    </cofactor>
    <text evidence="8 10">Binds 1 zinc ion per subunit.</text>
</comment>
<evidence type="ECO:0000256" key="8">
    <source>
        <dbReference type="PIRNR" id="PIRNR006113"/>
    </source>
</evidence>
<evidence type="ECO:0000256" key="6">
    <source>
        <dbReference type="ARBA" id="ARBA00023239"/>
    </source>
</evidence>
<comment type="pathway">
    <text evidence="1 8">Purine metabolism; 7-cyano-7-deazaguanine biosynthesis.</text>
</comment>
<comment type="similarity">
    <text evidence="2 8">Belongs to the PTPS family. QueD subfamily.</text>
</comment>
<dbReference type="GO" id="GO:0046872">
    <property type="term" value="F:metal ion binding"/>
    <property type="evidence" value="ECO:0007669"/>
    <property type="project" value="UniProtKB-KW"/>
</dbReference>
<keyword evidence="5 8" id="KW-0862">Zinc</keyword>
<reference evidence="11" key="1">
    <citation type="submission" date="2019-10" db="EMBL/GenBank/DDBJ databases">
        <title>Draft genome sequence of Panacibacter sp. KCS-6.</title>
        <authorList>
            <person name="Yim K.J."/>
        </authorList>
    </citation>
    <scope>NUCLEOTIDE SEQUENCE</scope>
    <source>
        <strain evidence="11">KCS-6</strain>
    </source>
</reference>
<accession>A0A8J8JQ61</accession>
<keyword evidence="6 8" id="KW-0456">Lyase</keyword>
<dbReference type="AlphaFoldDB" id="A0A8J8JQ61"/>
<dbReference type="EMBL" id="WHPF01000002">
    <property type="protein sequence ID" value="NNV54377.1"/>
    <property type="molecule type" value="Genomic_DNA"/>
</dbReference>
<protein>
    <recommendedName>
        <fullName evidence="3 8">6-carboxy-5,6,7,8-tetrahydropterin synthase</fullName>
        <ecNumber evidence="8">4.-.-.-</ecNumber>
    </recommendedName>
</protein>
<evidence type="ECO:0000313" key="12">
    <source>
        <dbReference type="Proteomes" id="UP000598971"/>
    </source>
</evidence>